<keyword evidence="7" id="KW-1185">Reference proteome</keyword>
<evidence type="ECO:0000256" key="3">
    <source>
        <dbReference type="SAM" id="SignalP"/>
    </source>
</evidence>
<evidence type="ECO:0000259" key="4">
    <source>
        <dbReference type="Pfam" id="PF01551"/>
    </source>
</evidence>
<feature type="signal peptide" evidence="3">
    <location>
        <begin position="1"/>
        <end position="27"/>
    </location>
</feature>
<dbReference type="Pfam" id="PF24568">
    <property type="entry name" value="CC_PcsB"/>
    <property type="match status" value="1"/>
</dbReference>
<dbReference type="InterPro" id="IPR016047">
    <property type="entry name" value="M23ase_b-sheet_dom"/>
</dbReference>
<evidence type="ECO:0000313" key="7">
    <source>
        <dbReference type="Proteomes" id="UP000198312"/>
    </source>
</evidence>
<dbReference type="CDD" id="cd12797">
    <property type="entry name" value="M23_peptidase"/>
    <property type="match status" value="1"/>
</dbReference>
<sequence length="460" mass="51339">MNKWISNASLATLVLTGILVGSQSVSASSIDDAKSKLNEIESKQDNLNEKQNEVKNKKEETTGQIDKNLSKQDKVTNEIKDIDQKLADTKSTIQSKEKEIFETNKQIDQLKADIKELKERIKKRDKLLKERLRTIQQNGGSMRYIEVILGSQNFGDFVSRSTAVNTIMDQDKDIMETHMAEKREVERKKQEVVQQKQELEKQKQELVSLKNKLDDQMAKKEELMSQLEAEHADLAENKASLEDQEASLMDQEAELQDEKKEAEDEIARLQQIALEKARKEKAAREAKEQAAREEAAKAKAQETKDQGAEAESESADLQQLSKSSNSGFIWPAAGNHLSNYGMRYHPIYHTSRLHAGVDIAAPIGTPIYASISGYAMPVHYASTFGNHVIVAGTINGTDYTTLYAHMSSIAIGSGKYVEQGELIGYVGTTGLSTGPHLHFEVHVGQYRGNESSVDPAQFLN</sequence>
<feature type="chain" id="PRO_5012058485" evidence="3">
    <location>
        <begin position="28"/>
        <end position="460"/>
    </location>
</feature>
<feature type="compositionally biased region" description="Basic and acidic residues" evidence="2">
    <location>
        <begin position="283"/>
        <end position="307"/>
    </location>
</feature>
<feature type="region of interest" description="Disordered" evidence="2">
    <location>
        <begin position="283"/>
        <end position="320"/>
    </location>
</feature>
<evidence type="ECO:0000256" key="1">
    <source>
        <dbReference type="ARBA" id="ARBA00022729"/>
    </source>
</evidence>
<dbReference type="InterPro" id="IPR057309">
    <property type="entry name" value="PcsB_CC"/>
</dbReference>
<feature type="region of interest" description="Disordered" evidence="2">
    <location>
        <begin position="43"/>
        <end position="64"/>
    </location>
</feature>
<dbReference type="GO" id="GO:0004222">
    <property type="term" value="F:metalloendopeptidase activity"/>
    <property type="evidence" value="ECO:0007669"/>
    <property type="project" value="TreeGrafter"/>
</dbReference>
<feature type="domain" description="M23ase beta-sheet core" evidence="4">
    <location>
        <begin position="353"/>
        <end position="455"/>
    </location>
</feature>
<dbReference type="SUPFAM" id="SSF57997">
    <property type="entry name" value="Tropomyosin"/>
    <property type="match status" value="1"/>
</dbReference>
<name>A0A220U3M6_9BACI</name>
<protein>
    <submittedName>
        <fullName evidence="6">Uncharacterized protein</fullName>
    </submittedName>
</protein>
<feature type="compositionally biased region" description="Basic and acidic residues" evidence="2">
    <location>
        <begin position="43"/>
        <end position="61"/>
    </location>
</feature>
<dbReference type="RefSeq" id="WP_089061988.1">
    <property type="nucleotide sequence ID" value="NZ_CP022315.1"/>
</dbReference>
<proteinExistence type="predicted"/>
<feature type="domain" description="Peptidoglycan hydrolase PcsB coiled-coil" evidence="5">
    <location>
        <begin position="114"/>
        <end position="188"/>
    </location>
</feature>
<dbReference type="KEGG" id="vil:CFK37_11530"/>
<dbReference type="Proteomes" id="UP000198312">
    <property type="component" value="Chromosome"/>
</dbReference>
<dbReference type="PANTHER" id="PTHR21666:SF270">
    <property type="entry name" value="MUREIN HYDROLASE ACTIVATOR ENVC"/>
    <property type="match status" value="1"/>
</dbReference>
<evidence type="ECO:0000256" key="2">
    <source>
        <dbReference type="SAM" id="MobiDB-lite"/>
    </source>
</evidence>
<accession>A0A220U3M6</accession>
<reference evidence="6 7" key="1">
    <citation type="submission" date="2017-07" db="EMBL/GenBank/DDBJ databases">
        <title>Virgibacillus sp. LM2416.</title>
        <authorList>
            <person name="Tak E.J."/>
            <person name="Bae J.-W."/>
        </authorList>
    </citation>
    <scope>NUCLEOTIDE SEQUENCE [LARGE SCALE GENOMIC DNA]</scope>
    <source>
        <strain evidence="6 7">LM2416</strain>
    </source>
</reference>
<dbReference type="Pfam" id="PF01551">
    <property type="entry name" value="Peptidase_M23"/>
    <property type="match status" value="1"/>
</dbReference>
<dbReference type="PANTHER" id="PTHR21666">
    <property type="entry name" value="PEPTIDASE-RELATED"/>
    <property type="match status" value="1"/>
</dbReference>
<dbReference type="Gene3D" id="2.70.70.10">
    <property type="entry name" value="Glucose Permease (Domain IIA)"/>
    <property type="match status" value="1"/>
</dbReference>
<evidence type="ECO:0000259" key="5">
    <source>
        <dbReference type="Pfam" id="PF24568"/>
    </source>
</evidence>
<dbReference type="OrthoDB" id="9805070at2"/>
<organism evidence="6 7">
    <name type="scientific">Virgibacillus phasianinus</name>
    <dbReference type="NCBI Taxonomy" id="2017483"/>
    <lineage>
        <taxon>Bacteria</taxon>
        <taxon>Bacillati</taxon>
        <taxon>Bacillota</taxon>
        <taxon>Bacilli</taxon>
        <taxon>Bacillales</taxon>
        <taxon>Bacillaceae</taxon>
        <taxon>Virgibacillus</taxon>
    </lineage>
</organism>
<gene>
    <name evidence="6" type="ORF">CFK37_11530</name>
</gene>
<dbReference type="Gene3D" id="6.10.250.3150">
    <property type="match status" value="1"/>
</dbReference>
<evidence type="ECO:0000313" key="6">
    <source>
        <dbReference type="EMBL" id="ASK62729.1"/>
    </source>
</evidence>
<dbReference type="EMBL" id="CP022315">
    <property type="protein sequence ID" value="ASK62729.1"/>
    <property type="molecule type" value="Genomic_DNA"/>
</dbReference>
<keyword evidence="1 3" id="KW-0732">Signal</keyword>
<dbReference type="AlphaFoldDB" id="A0A220U3M6"/>
<dbReference type="InterPro" id="IPR011055">
    <property type="entry name" value="Dup_hybrid_motif"/>
</dbReference>
<dbReference type="SUPFAM" id="SSF51261">
    <property type="entry name" value="Duplicated hybrid motif"/>
    <property type="match status" value="1"/>
</dbReference>
<dbReference type="InterPro" id="IPR050570">
    <property type="entry name" value="Cell_wall_metabolism_enzyme"/>
</dbReference>